<evidence type="ECO:0000313" key="2">
    <source>
        <dbReference type="EMBL" id="KAJ7654867.1"/>
    </source>
</evidence>
<organism evidence="2 3">
    <name type="scientific">Mycena rosella</name>
    <name type="common">Pink bonnet</name>
    <name type="synonym">Agaricus rosellus</name>
    <dbReference type="NCBI Taxonomy" id="1033263"/>
    <lineage>
        <taxon>Eukaryota</taxon>
        <taxon>Fungi</taxon>
        <taxon>Dikarya</taxon>
        <taxon>Basidiomycota</taxon>
        <taxon>Agaricomycotina</taxon>
        <taxon>Agaricomycetes</taxon>
        <taxon>Agaricomycetidae</taxon>
        <taxon>Agaricales</taxon>
        <taxon>Marasmiineae</taxon>
        <taxon>Mycenaceae</taxon>
        <taxon>Mycena</taxon>
    </lineage>
</organism>
<gene>
    <name evidence="2" type="ORF">B0H17DRAFT_1186105</name>
</gene>
<comment type="caution">
    <text evidence="2">The sequence shown here is derived from an EMBL/GenBank/DDBJ whole genome shotgun (WGS) entry which is preliminary data.</text>
</comment>
<reference evidence="2" key="1">
    <citation type="submission" date="2023-03" db="EMBL/GenBank/DDBJ databases">
        <title>Massive genome expansion in bonnet fungi (Mycena s.s.) driven by repeated elements and novel gene families across ecological guilds.</title>
        <authorList>
            <consortium name="Lawrence Berkeley National Laboratory"/>
            <person name="Harder C.B."/>
            <person name="Miyauchi S."/>
            <person name="Viragh M."/>
            <person name="Kuo A."/>
            <person name="Thoen E."/>
            <person name="Andreopoulos B."/>
            <person name="Lu D."/>
            <person name="Skrede I."/>
            <person name="Drula E."/>
            <person name="Henrissat B."/>
            <person name="Morin E."/>
            <person name="Kohler A."/>
            <person name="Barry K."/>
            <person name="LaButti K."/>
            <person name="Morin E."/>
            <person name="Salamov A."/>
            <person name="Lipzen A."/>
            <person name="Mereny Z."/>
            <person name="Hegedus B."/>
            <person name="Baldrian P."/>
            <person name="Stursova M."/>
            <person name="Weitz H."/>
            <person name="Taylor A."/>
            <person name="Grigoriev I.V."/>
            <person name="Nagy L.G."/>
            <person name="Martin F."/>
            <person name="Kauserud H."/>
        </authorList>
    </citation>
    <scope>NUCLEOTIDE SEQUENCE</scope>
    <source>
        <strain evidence="2">CBHHK067</strain>
    </source>
</reference>
<accession>A0AAD7G3E3</accession>
<feature type="region of interest" description="Disordered" evidence="1">
    <location>
        <begin position="1"/>
        <end position="29"/>
    </location>
</feature>
<feature type="region of interest" description="Disordered" evidence="1">
    <location>
        <begin position="49"/>
        <end position="76"/>
    </location>
</feature>
<sequence>MPSKEGAGKKRANESGAKSGLVIHQQPIPTSSNSLRRILTVCLKSEIRSPGDPPPCEAVPRHSPAGTPCREMSTSTQMQLGHPFDPARHRILSTSFTPSTPERKWPPNSVSLVSISSTLLIVVYTRLSSYAGYAARPQSPLFPTSSNSVYAVAGAYVRFTYFLPACRTLSPYYDSPSHTLLPSRRSIASTLFVVTSFPSARARVPLGSTAWEE</sequence>
<keyword evidence="3" id="KW-1185">Reference proteome</keyword>
<evidence type="ECO:0000313" key="3">
    <source>
        <dbReference type="Proteomes" id="UP001221757"/>
    </source>
</evidence>
<dbReference type="AlphaFoldDB" id="A0AAD7G3E3"/>
<feature type="compositionally biased region" description="Basic and acidic residues" evidence="1">
    <location>
        <begin position="1"/>
        <end position="13"/>
    </location>
</feature>
<dbReference type="EMBL" id="JARKIE010000316">
    <property type="protein sequence ID" value="KAJ7654867.1"/>
    <property type="molecule type" value="Genomic_DNA"/>
</dbReference>
<dbReference type="Proteomes" id="UP001221757">
    <property type="component" value="Unassembled WGS sequence"/>
</dbReference>
<proteinExistence type="predicted"/>
<name>A0AAD7G3E3_MYCRO</name>
<evidence type="ECO:0000256" key="1">
    <source>
        <dbReference type="SAM" id="MobiDB-lite"/>
    </source>
</evidence>
<protein>
    <submittedName>
        <fullName evidence="2">Uncharacterized protein</fullName>
    </submittedName>
</protein>